<dbReference type="EMBL" id="OA884924">
    <property type="protein sequence ID" value="CAD7281465.1"/>
    <property type="molecule type" value="Genomic_DNA"/>
</dbReference>
<comment type="similarity">
    <text evidence="2">Belongs to the CASP family.</text>
</comment>
<protein>
    <recommendedName>
        <fullName evidence="3">Protein CASP</fullName>
    </recommendedName>
</protein>
<dbReference type="Pfam" id="PF25398">
    <property type="entry name" value="CUX1_N"/>
    <property type="match status" value="1"/>
</dbReference>
<dbReference type="GO" id="GO:0000139">
    <property type="term" value="C:Golgi membrane"/>
    <property type="evidence" value="ECO:0007669"/>
    <property type="project" value="UniProtKB-SubCell"/>
</dbReference>
<feature type="compositionally biased region" description="Gly residues" evidence="12">
    <location>
        <begin position="848"/>
        <end position="864"/>
    </location>
</feature>
<keyword evidence="9 11" id="KW-0175">Coiled coil</keyword>
<keyword evidence="6" id="KW-0430">Lectin</keyword>
<evidence type="ECO:0000256" key="3">
    <source>
        <dbReference type="ARBA" id="ARBA00018691"/>
    </source>
</evidence>
<dbReference type="GO" id="GO:0000981">
    <property type="term" value="F:DNA-binding transcription factor activity, RNA polymerase II-specific"/>
    <property type="evidence" value="ECO:0007669"/>
    <property type="project" value="TreeGrafter"/>
</dbReference>
<evidence type="ECO:0000256" key="13">
    <source>
        <dbReference type="SAM" id="Phobius"/>
    </source>
</evidence>
<evidence type="ECO:0000313" key="15">
    <source>
        <dbReference type="EMBL" id="CAD7281465.1"/>
    </source>
</evidence>
<evidence type="ECO:0000256" key="11">
    <source>
        <dbReference type="SAM" id="Coils"/>
    </source>
</evidence>
<dbReference type="SUPFAM" id="SSF49899">
    <property type="entry name" value="Concanavalin A-like lectins/glucanases"/>
    <property type="match status" value="1"/>
</dbReference>
<evidence type="ECO:0000256" key="1">
    <source>
        <dbReference type="ARBA" id="ARBA00004409"/>
    </source>
</evidence>
<evidence type="ECO:0000256" key="4">
    <source>
        <dbReference type="ARBA" id="ARBA00022448"/>
    </source>
</evidence>
<evidence type="ECO:0000259" key="14">
    <source>
        <dbReference type="PROSITE" id="PS51304"/>
    </source>
</evidence>
<gene>
    <name evidence="15" type="ORF">NMOB1V02_LOCUS9110</name>
</gene>
<evidence type="ECO:0000256" key="8">
    <source>
        <dbReference type="ARBA" id="ARBA00023034"/>
    </source>
</evidence>
<evidence type="ECO:0000256" key="6">
    <source>
        <dbReference type="ARBA" id="ARBA00022734"/>
    </source>
</evidence>
<dbReference type="GO" id="GO:0030246">
    <property type="term" value="F:carbohydrate binding"/>
    <property type="evidence" value="ECO:0007669"/>
    <property type="project" value="UniProtKB-KW"/>
</dbReference>
<evidence type="ECO:0000256" key="7">
    <source>
        <dbReference type="ARBA" id="ARBA00022989"/>
    </source>
</evidence>
<feature type="region of interest" description="Disordered" evidence="12">
    <location>
        <begin position="846"/>
        <end position="874"/>
    </location>
</feature>
<feature type="coiled-coil region" evidence="11">
    <location>
        <begin position="112"/>
        <end position="221"/>
    </location>
</feature>
<reference evidence="15" key="1">
    <citation type="submission" date="2020-11" db="EMBL/GenBank/DDBJ databases">
        <authorList>
            <person name="Tran Van P."/>
        </authorList>
    </citation>
    <scope>NUCLEOTIDE SEQUENCE</scope>
</reference>
<comment type="subcellular location">
    <subcellularLocation>
        <location evidence="1">Golgi apparatus membrane</location>
        <topology evidence="1">Single-pass type IV membrane protein</topology>
    </subcellularLocation>
</comment>
<keyword evidence="7 13" id="KW-1133">Transmembrane helix</keyword>
<dbReference type="InterPro" id="IPR057476">
    <property type="entry name" value="Cux_N"/>
</dbReference>
<dbReference type="PANTHER" id="PTHR14043">
    <property type="entry name" value="CCAAT DISPLACEMENT PROTEIN-RELATED"/>
    <property type="match status" value="1"/>
</dbReference>
<dbReference type="EMBL" id="CAJPEX010002887">
    <property type="protein sequence ID" value="CAG0921617.1"/>
    <property type="molecule type" value="Genomic_DNA"/>
</dbReference>
<dbReference type="InterPro" id="IPR013320">
    <property type="entry name" value="ConA-like_dom_sf"/>
</dbReference>
<sequence length="874" mass="98296">MSDRMNQVIQLWKEFNLSQYQRNLDKTASEIADRQDASESSRKKLVELSKTFRKESSEDVRKAVADVLKNFQLEVDSLSQRSKAAEVAFLNVYKKLLDLPDPAPTFAQLPALQERAAKIVELETENERLKAKNKEYEAEFQDLRNQEVTVKQLRERVKSLETEMESSIQSHGEEARKRIEEEFEDREQSMKENLAVLSKRLSESERRVLQLQKALDASQSEVFEARTFDEVKSQAKSEEVDIILCDLEKATLRAVAAEKTCEELRAVIDEINRPGDEAAARDIHELGKTVKSLQIELSAKDKDLERLVEEIAKLKTFSESENDRLTTELQRALLDLQESKTALKDAQNLLEDREDYEDLKKEVQTFRSVEFGADYEAEGGKVPKKPLEVLLMEKNKRLQATLTSIKGKYAELTARAHEVEVENQRLGQLTKNQRDLVTKLEQDLANVQNVSLLCRGEGEGQPSSEWVLEAVSDLGTSPEPSRSSTSPYGMLDPGAAAENILPIISAQRERFRERNLELEARNSQLLEQMTLLQTELESLRGDNLKLYEKIRFLQSYSSSSSSSQSVVINTAAEDRWASQYEAKLDPFSSFSKKEQMRKYAGLSPYEKFTLSMGRAILSNKTARLMTLFYTFLLHGLVVLVLYKLAYTEDCKQEAAADCVKRFAEHMAQDIVYSRSIPGGLPSGRRIVIQGRTRLSTRKFGFRLTAGTGQVSDDVLLFLEIRFDERAIVKNSYIGGRWGQEERAHLASPFPDRRFTLTVVHEASGFQILLDGSPITDFRHRTDPNRVQHLIVDGDVNVDDVSFDSNHTSQYPGAPYSAGPTAPLYPSVPGAVPPVGFNTEPAGYPMPGGPGYPMGGPGYPTGAGPGYPMSSSPSE</sequence>
<dbReference type="Pfam" id="PF00337">
    <property type="entry name" value="Gal-bind_lectin"/>
    <property type="match status" value="1"/>
</dbReference>
<evidence type="ECO:0000256" key="2">
    <source>
        <dbReference type="ARBA" id="ARBA00006415"/>
    </source>
</evidence>
<feature type="domain" description="Galectin" evidence="14">
    <location>
        <begin position="672"/>
        <end position="803"/>
    </location>
</feature>
<evidence type="ECO:0000256" key="10">
    <source>
        <dbReference type="ARBA" id="ARBA00023136"/>
    </source>
</evidence>
<dbReference type="CDD" id="cd00070">
    <property type="entry name" value="GLECT"/>
    <property type="match status" value="1"/>
</dbReference>
<dbReference type="InterPro" id="IPR001079">
    <property type="entry name" value="Galectin_CRD"/>
</dbReference>
<dbReference type="GO" id="GO:0006891">
    <property type="term" value="P:intra-Golgi vesicle-mediated transport"/>
    <property type="evidence" value="ECO:0007669"/>
    <property type="project" value="InterPro"/>
</dbReference>
<dbReference type="Gene3D" id="2.60.120.200">
    <property type="match status" value="1"/>
</dbReference>
<keyword evidence="8" id="KW-0333">Golgi apparatus</keyword>
<evidence type="ECO:0000256" key="5">
    <source>
        <dbReference type="ARBA" id="ARBA00022692"/>
    </source>
</evidence>
<dbReference type="Proteomes" id="UP000678499">
    <property type="component" value="Unassembled WGS sequence"/>
</dbReference>
<dbReference type="AlphaFoldDB" id="A0A7R9GGA0"/>
<feature type="coiled-coil region" evidence="11">
    <location>
        <begin position="508"/>
        <end position="542"/>
    </location>
</feature>
<dbReference type="SMART" id="SM00276">
    <property type="entry name" value="GLECT"/>
    <property type="match status" value="1"/>
</dbReference>
<dbReference type="GO" id="GO:0005634">
    <property type="term" value="C:nucleus"/>
    <property type="evidence" value="ECO:0007669"/>
    <property type="project" value="TreeGrafter"/>
</dbReference>
<keyword evidence="10 13" id="KW-0472">Membrane</keyword>
<keyword evidence="5 13" id="KW-0812">Transmembrane</keyword>
<feature type="transmembrane region" description="Helical" evidence="13">
    <location>
        <begin position="624"/>
        <end position="642"/>
    </location>
</feature>
<dbReference type="GO" id="GO:0000977">
    <property type="term" value="F:RNA polymerase II transcription regulatory region sequence-specific DNA binding"/>
    <property type="evidence" value="ECO:0007669"/>
    <property type="project" value="TreeGrafter"/>
</dbReference>
<keyword evidence="4" id="KW-0813">Transport</keyword>
<evidence type="ECO:0000256" key="12">
    <source>
        <dbReference type="SAM" id="MobiDB-lite"/>
    </source>
</evidence>
<dbReference type="Pfam" id="PF08172">
    <property type="entry name" value="CASP_C"/>
    <property type="match status" value="1"/>
</dbReference>
<evidence type="ECO:0000313" key="16">
    <source>
        <dbReference type="Proteomes" id="UP000678499"/>
    </source>
</evidence>
<keyword evidence="16" id="KW-1185">Reference proteome</keyword>
<evidence type="ECO:0000256" key="9">
    <source>
        <dbReference type="ARBA" id="ARBA00023054"/>
    </source>
</evidence>
<dbReference type="PROSITE" id="PS51304">
    <property type="entry name" value="GALECTIN"/>
    <property type="match status" value="1"/>
</dbReference>
<feature type="coiled-coil region" evidence="11">
    <location>
        <begin position="247"/>
        <end position="349"/>
    </location>
</feature>
<proteinExistence type="inferred from homology"/>
<dbReference type="PANTHER" id="PTHR14043:SF2">
    <property type="entry name" value="HOMEOBOX PROTEIN CUT"/>
    <property type="match status" value="1"/>
</dbReference>
<dbReference type="InterPro" id="IPR012955">
    <property type="entry name" value="CASP_C"/>
</dbReference>
<organism evidence="15">
    <name type="scientific">Notodromas monacha</name>
    <dbReference type="NCBI Taxonomy" id="399045"/>
    <lineage>
        <taxon>Eukaryota</taxon>
        <taxon>Metazoa</taxon>
        <taxon>Ecdysozoa</taxon>
        <taxon>Arthropoda</taxon>
        <taxon>Crustacea</taxon>
        <taxon>Oligostraca</taxon>
        <taxon>Ostracoda</taxon>
        <taxon>Podocopa</taxon>
        <taxon>Podocopida</taxon>
        <taxon>Cypridocopina</taxon>
        <taxon>Cypridoidea</taxon>
        <taxon>Cyprididae</taxon>
        <taxon>Notodromas</taxon>
    </lineage>
</organism>
<dbReference type="SMART" id="SM00908">
    <property type="entry name" value="Gal-bind_lectin"/>
    <property type="match status" value="1"/>
</dbReference>
<name>A0A7R9GGA0_9CRUS</name>
<accession>A0A7R9GGA0</accession>
<dbReference type="OrthoDB" id="10257567at2759"/>